<feature type="transmembrane region" description="Helical" evidence="2">
    <location>
        <begin position="20"/>
        <end position="40"/>
    </location>
</feature>
<protein>
    <recommendedName>
        <fullName evidence="5">Glycosylphosphatidylinositol transamidase</fullName>
    </recommendedName>
</protein>
<name>A0AAD9JKU4_9ANNE</name>
<dbReference type="PANTHER" id="PTHR13304">
    <property type="entry name" value="GLYCOSYLPHOSPHATIDYLINOSITOL ANCHOR ATTACHMENT 1 PROTEIN"/>
    <property type="match status" value="1"/>
</dbReference>
<evidence type="ECO:0008006" key="5">
    <source>
        <dbReference type="Google" id="ProtNLM"/>
    </source>
</evidence>
<evidence type="ECO:0000256" key="1">
    <source>
        <dbReference type="SAM" id="MobiDB-lite"/>
    </source>
</evidence>
<feature type="transmembrane region" description="Helical" evidence="2">
    <location>
        <begin position="407"/>
        <end position="435"/>
    </location>
</feature>
<dbReference type="AlphaFoldDB" id="A0AAD9JKU4"/>
<dbReference type="GO" id="GO:0042765">
    <property type="term" value="C:GPI-anchor transamidase complex"/>
    <property type="evidence" value="ECO:0007669"/>
    <property type="project" value="InterPro"/>
</dbReference>
<dbReference type="GO" id="GO:0016255">
    <property type="term" value="P:attachment of GPI anchor to protein"/>
    <property type="evidence" value="ECO:0007669"/>
    <property type="project" value="TreeGrafter"/>
</dbReference>
<feature type="transmembrane region" description="Helical" evidence="2">
    <location>
        <begin position="511"/>
        <end position="532"/>
    </location>
</feature>
<organism evidence="3 4">
    <name type="scientific">Paralvinella palmiformis</name>
    <dbReference type="NCBI Taxonomy" id="53620"/>
    <lineage>
        <taxon>Eukaryota</taxon>
        <taxon>Metazoa</taxon>
        <taxon>Spiralia</taxon>
        <taxon>Lophotrochozoa</taxon>
        <taxon>Annelida</taxon>
        <taxon>Polychaeta</taxon>
        <taxon>Sedentaria</taxon>
        <taxon>Canalipalpata</taxon>
        <taxon>Terebellida</taxon>
        <taxon>Terebelliformia</taxon>
        <taxon>Alvinellidae</taxon>
        <taxon>Paralvinella</taxon>
    </lineage>
</organism>
<evidence type="ECO:0000256" key="2">
    <source>
        <dbReference type="SAM" id="Phobius"/>
    </source>
</evidence>
<dbReference type="PIRSF" id="PIRSF036762">
    <property type="entry name" value="GAA1"/>
    <property type="match status" value="1"/>
</dbReference>
<dbReference type="Proteomes" id="UP001208570">
    <property type="component" value="Unassembled WGS sequence"/>
</dbReference>
<keyword evidence="4" id="KW-1185">Reference proteome</keyword>
<dbReference type="Pfam" id="PF04114">
    <property type="entry name" value="Gaa1"/>
    <property type="match status" value="2"/>
</dbReference>
<gene>
    <name evidence="3" type="ORF">LSH36_250g02021</name>
</gene>
<evidence type="ECO:0000313" key="4">
    <source>
        <dbReference type="Proteomes" id="UP001208570"/>
    </source>
</evidence>
<reference evidence="3" key="1">
    <citation type="journal article" date="2023" name="Mol. Biol. Evol.">
        <title>Third-Generation Sequencing Reveals the Adaptive Role of the Epigenome in Three Deep-Sea Polychaetes.</title>
        <authorList>
            <person name="Perez M."/>
            <person name="Aroh O."/>
            <person name="Sun Y."/>
            <person name="Lan Y."/>
            <person name="Juniper S.K."/>
            <person name="Young C.R."/>
            <person name="Angers B."/>
            <person name="Qian P.Y."/>
        </authorList>
    </citation>
    <scope>NUCLEOTIDE SEQUENCE</scope>
    <source>
        <strain evidence="3">P08H-3</strain>
    </source>
</reference>
<dbReference type="EMBL" id="JAODUP010000250">
    <property type="protein sequence ID" value="KAK2155059.1"/>
    <property type="molecule type" value="Genomic_DNA"/>
</dbReference>
<evidence type="ECO:0000313" key="3">
    <source>
        <dbReference type="EMBL" id="KAK2155059.1"/>
    </source>
</evidence>
<sequence length="536" mass="60566">MGLLTNPQARARISQLVSKYNNIISCLCYVAGVLGFLALAHKNVNAGNYFSENALLPGLVEPDFYHDFGAFAHLRSLNAHIRSLNEDKSYKIPVDWLEDRFREIGLDVYIHNYSFMYPEKLLRGQVFTGHTYWAKDIIFLVTENEQIGMQAWLDAYHSTQNQYIFAGEMAGRSGAIQAAINLEIPTETIGRLNIKPEGLNGQLPNLDLINTVADHRFPDSTSGYKHGLETMLRMMWNQAPGVPTGNHGLFHRYHIEALTLEGMRLKISKRSMGLVDIGRVIEGVFRSLNNLLERFHQSFFFYILPSTDRYVSIGLYMPPFGLLVAPVLIKISFFDTAFLDLFQAIALWISYGNHKSEVAGKHSEGKDEMSDKTEATEKTSEPPVAESFNTVISLMPKGPDWQLLKCVGLLTVALLLAVISVMNISLAFFIATMWVPVMVLVRPTKSRLLRFLQYPLLLLVSPMGMLFLACLIQTTVVDPVKNLDDMLPNMLTAVQTSLLTAVIDTYFYGNWLFAMVTLTLLPAWTLFWSLMWTHPY</sequence>
<keyword evidence="2" id="KW-1133">Transmembrane helix</keyword>
<feature type="transmembrane region" description="Helical" evidence="2">
    <location>
        <begin position="456"/>
        <end position="476"/>
    </location>
</feature>
<comment type="caution">
    <text evidence="3">The sequence shown here is derived from an EMBL/GenBank/DDBJ whole genome shotgun (WGS) entry which is preliminary data.</text>
</comment>
<feature type="region of interest" description="Disordered" evidence="1">
    <location>
        <begin position="358"/>
        <end position="380"/>
    </location>
</feature>
<accession>A0AAD9JKU4</accession>
<dbReference type="InterPro" id="IPR007246">
    <property type="entry name" value="Gaa1"/>
</dbReference>
<dbReference type="PANTHER" id="PTHR13304:SF0">
    <property type="entry name" value="GLYCOSYLPHOSPHATIDYLINOSITOL ANCHOR ATTACHMENT 1 PROTEIN"/>
    <property type="match status" value="1"/>
</dbReference>
<keyword evidence="2" id="KW-0812">Transmembrane</keyword>
<proteinExistence type="predicted"/>
<keyword evidence="2" id="KW-0472">Membrane</keyword>